<evidence type="ECO:0000256" key="5">
    <source>
        <dbReference type="ARBA" id="ARBA00022833"/>
    </source>
</evidence>
<dbReference type="CDD" id="cd07722">
    <property type="entry name" value="LACTB2-like_MBL-fold"/>
    <property type="match status" value="1"/>
</dbReference>
<dbReference type="Pfam" id="PF00753">
    <property type="entry name" value="Lactamase_B"/>
    <property type="match status" value="1"/>
</dbReference>
<dbReference type="GO" id="GO:0046872">
    <property type="term" value="F:metal ion binding"/>
    <property type="evidence" value="ECO:0007669"/>
    <property type="project" value="UniProtKB-KW"/>
</dbReference>
<organism evidence="7 8">
    <name type="scientific">Penicillium nordicum</name>
    <dbReference type="NCBI Taxonomy" id="229535"/>
    <lineage>
        <taxon>Eukaryota</taxon>
        <taxon>Fungi</taxon>
        <taxon>Dikarya</taxon>
        <taxon>Ascomycota</taxon>
        <taxon>Pezizomycotina</taxon>
        <taxon>Eurotiomycetes</taxon>
        <taxon>Eurotiomycetidae</taxon>
        <taxon>Eurotiales</taxon>
        <taxon>Aspergillaceae</taxon>
        <taxon>Penicillium</taxon>
    </lineage>
</organism>
<comment type="similarity">
    <text evidence="2">Belongs to the metallo-beta-lactamase superfamily.</text>
</comment>
<dbReference type="SUPFAM" id="SSF56281">
    <property type="entry name" value="Metallo-hydrolase/oxidoreductase"/>
    <property type="match status" value="1"/>
</dbReference>
<comment type="cofactor">
    <cofactor evidence="1">
        <name>Zn(2+)</name>
        <dbReference type="ChEBI" id="CHEBI:29105"/>
    </cofactor>
</comment>
<dbReference type="Gene3D" id="3.60.15.10">
    <property type="entry name" value="Ribonuclease Z/Hydroxyacylglutathione hydrolase-like"/>
    <property type="match status" value="1"/>
</dbReference>
<comment type="caution">
    <text evidence="7">The sequence shown here is derived from an EMBL/GenBank/DDBJ whole genome shotgun (WGS) entry which is preliminary data.</text>
</comment>
<dbReference type="OrthoDB" id="17458at2759"/>
<evidence type="ECO:0000256" key="4">
    <source>
        <dbReference type="ARBA" id="ARBA00022801"/>
    </source>
</evidence>
<dbReference type="PANTHER" id="PTHR23131">
    <property type="entry name" value="ENDORIBONUCLEASE LACTB2"/>
    <property type="match status" value="1"/>
</dbReference>
<keyword evidence="4" id="KW-0378">Hydrolase</keyword>
<dbReference type="FunFam" id="3.60.15.10:FF:000041">
    <property type="entry name" value="Metallo-beta-lactamase domain protein"/>
    <property type="match status" value="1"/>
</dbReference>
<dbReference type="Proteomes" id="UP000037696">
    <property type="component" value="Unassembled WGS sequence"/>
</dbReference>
<dbReference type="GO" id="GO:0044550">
    <property type="term" value="P:secondary metabolite biosynthetic process"/>
    <property type="evidence" value="ECO:0007669"/>
    <property type="project" value="TreeGrafter"/>
</dbReference>
<dbReference type="AlphaFoldDB" id="A0A0M8PAH9"/>
<dbReference type="InterPro" id="IPR050662">
    <property type="entry name" value="Sec-metab_biosynth-thioest"/>
</dbReference>
<evidence type="ECO:0000259" key="6">
    <source>
        <dbReference type="SMART" id="SM00849"/>
    </source>
</evidence>
<proteinExistence type="inferred from homology"/>
<feature type="domain" description="Metallo-beta-lactamase" evidence="6">
    <location>
        <begin position="96"/>
        <end position="257"/>
    </location>
</feature>
<keyword evidence="5" id="KW-0862">Zinc</keyword>
<sequence length="346" mass="38176">MRICHIVGPLVPEAPRHPTQFQHRRNIAYSSRKAYLSVYSRSSRNMSTPKVRTQPGWQEYLSSRNAGLPYLPAVAELSTEVVRILGGNPGNMQLQGTNTYLVGSGQERILIDTGQGCPIWLTTLVNYLDKHQLSISQVLLTHWHIDHTGGLPALLAQYPHLAAAVHKAHPDPGQHSIRDGQTFTAQGTTLRAVFTPGHSQDHMCFVLEDSGAMFTGDNVLGHGGSVVVEDLGRYMKSLKVMTQSVRNEDIAVGYPGHGTVIDDLPAKLIIWSRHWEMREKKVLSAFIGGNTKRRAPLTTREIIVCLYGPDMEVMAGPSIVQVLSKLADEGKVGFAVAGQEKKWFML</sequence>
<dbReference type="InterPro" id="IPR047921">
    <property type="entry name" value="LACTB2-like_MBL-fold"/>
</dbReference>
<dbReference type="InterPro" id="IPR036866">
    <property type="entry name" value="RibonucZ/Hydroxyglut_hydro"/>
</dbReference>
<dbReference type="GO" id="GO:0016787">
    <property type="term" value="F:hydrolase activity"/>
    <property type="evidence" value="ECO:0007669"/>
    <property type="project" value="UniProtKB-KW"/>
</dbReference>
<dbReference type="SMART" id="SM00849">
    <property type="entry name" value="Lactamase_B"/>
    <property type="match status" value="1"/>
</dbReference>
<accession>A0A0M8PAH9</accession>
<evidence type="ECO:0000256" key="3">
    <source>
        <dbReference type="ARBA" id="ARBA00022723"/>
    </source>
</evidence>
<dbReference type="InterPro" id="IPR001279">
    <property type="entry name" value="Metallo-B-lactamas"/>
</dbReference>
<dbReference type="STRING" id="229535.A0A0M8PAH9"/>
<evidence type="ECO:0000313" key="8">
    <source>
        <dbReference type="Proteomes" id="UP000037696"/>
    </source>
</evidence>
<dbReference type="EMBL" id="LHQQ01000068">
    <property type="protein sequence ID" value="KOS44081.1"/>
    <property type="molecule type" value="Genomic_DNA"/>
</dbReference>
<name>A0A0M8PAH9_9EURO</name>
<evidence type="ECO:0000256" key="2">
    <source>
        <dbReference type="ARBA" id="ARBA00007749"/>
    </source>
</evidence>
<reference evidence="7 8" key="1">
    <citation type="submission" date="2015-08" db="EMBL/GenBank/DDBJ databases">
        <title>Genome sequencing of Penicillium nordicum.</title>
        <authorList>
            <person name="Nguyen H.D."/>
            <person name="Seifert K.A."/>
        </authorList>
    </citation>
    <scope>NUCLEOTIDE SEQUENCE [LARGE SCALE GENOMIC DNA]</scope>
    <source>
        <strain evidence="7 8">DAOMC 185683</strain>
    </source>
</reference>
<keyword evidence="3" id="KW-0479">Metal-binding</keyword>
<gene>
    <name evidence="7" type="ORF">ACN38_g5025</name>
</gene>
<evidence type="ECO:0000313" key="7">
    <source>
        <dbReference type="EMBL" id="KOS44081.1"/>
    </source>
</evidence>
<keyword evidence="8" id="KW-1185">Reference proteome</keyword>
<protein>
    <recommendedName>
        <fullName evidence="6">Metallo-beta-lactamase domain-containing protein</fullName>
    </recommendedName>
</protein>
<evidence type="ECO:0000256" key="1">
    <source>
        <dbReference type="ARBA" id="ARBA00001947"/>
    </source>
</evidence>
<dbReference type="PANTHER" id="PTHR23131:SF0">
    <property type="entry name" value="ENDORIBONUCLEASE LACTB2"/>
    <property type="match status" value="1"/>
</dbReference>